<keyword evidence="2" id="KW-1003">Cell membrane</keyword>
<keyword evidence="4 9" id="KW-0812">Transmembrane</keyword>
<dbReference type="Gene3D" id="3.10.20.310">
    <property type="entry name" value="membrane protein fhac"/>
    <property type="match status" value="1"/>
</dbReference>
<proteinExistence type="predicted"/>
<evidence type="ECO:0000256" key="7">
    <source>
        <dbReference type="ARBA" id="ARBA00023306"/>
    </source>
</evidence>
<evidence type="ECO:0000259" key="10">
    <source>
        <dbReference type="PROSITE" id="PS51779"/>
    </source>
</evidence>
<comment type="subcellular location">
    <subcellularLocation>
        <location evidence="1">Membrane</location>
    </subcellularLocation>
</comment>
<feature type="transmembrane region" description="Helical" evidence="9">
    <location>
        <begin position="38"/>
        <end position="60"/>
    </location>
</feature>
<evidence type="ECO:0000313" key="11">
    <source>
        <dbReference type="EMBL" id="MFC0313797.1"/>
    </source>
</evidence>
<dbReference type="PROSITE" id="PS51779">
    <property type="entry name" value="POTRA"/>
    <property type="match status" value="1"/>
</dbReference>
<feature type="region of interest" description="Disordered" evidence="8">
    <location>
        <begin position="1"/>
        <end position="32"/>
    </location>
</feature>
<keyword evidence="5 9" id="KW-1133">Transmembrane helix</keyword>
<keyword evidence="3 11" id="KW-0132">Cell division</keyword>
<reference evidence="11 12" key="1">
    <citation type="submission" date="2024-09" db="EMBL/GenBank/DDBJ databases">
        <authorList>
            <person name="Sun Q."/>
            <person name="Mori K."/>
        </authorList>
    </citation>
    <scope>NUCLEOTIDE SEQUENCE [LARGE SCALE GENOMIC DNA]</scope>
    <source>
        <strain evidence="11 12">CCM 7957</strain>
    </source>
</reference>
<evidence type="ECO:0000256" key="4">
    <source>
        <dbReference type="ARBA" id="ARBA00022692"/>
    </source>
</evidence>
<evidence type="ECO:0000256" key="5">
    <source>
        <dbReference type="ARBA" id="ARBA00022989"/>
    </source>
</evidence>
<dbReference type="PANTHER" id="PTHR37820:SF1">
    <property type="entry name" value="CELL DIVISION PROTEIN FTSQ"/>
    <property type="match status" value="1"/>
</dbReference>
<dbReference type="InterPro" id="IPR013685">
    <property type="entry name" value="POTRA_FtsQ_type"/>
</dbReference>
<dbReference type="RefSeq" id="WP_382360640.1">
    <property type="nucleotide sequence ID" value="NZ_JBHLWV010000011.1"/>
</dbReference>
<dbReference type="Pfam" id="PF03799">
    <property type="entry name" value="FtsQ_DivIB_C"/>
    <property type="match status" value="1"/>
</dbReference>
<dbReference type="InterPro" id="IPR050487">
    <property type="entry name" value="FtsQ_DivIB"/>
</dbReference>
<dbReference type="Proteomes" id="UP001589783">
    <property type="component" value="Unassembled WGS sequence"/>
</dbReference>
<sequence>MSTSERAGKRSRTRAAAQTQREQREQQQETRRVGRRRLWRAVGAFVAVAVLVGAVAAAYFSPLMSVREVTVTGTGSGTVSTDEVLAVAEVPQGEPLLQVDTGVIAQRVARIPGVQSARVDRNYPSTILIDVVERRPLVLIDAADGTVGVMDHLGVVYLEFDSREAMGAAAAGPVVYRDLPVLEVSRPGPQDPTTKAAVEMVAGLPDWLRRDVQSVSASSPADLTLHLTKSRTVVWGDSERGEDKAEALKHVLKLNAKSFNVSSPDYPAVR</sequence>
<accession>A0ABV6H4J5</accession>
<protein>
    <submittedName>
        <fullName evidence="11">Cell division protein FtsQ/DivIB</fullName>
    </submittedName>
</protein>
<evidence type="ECO:0000256" key="1">
    <source>
        <dbReference type="ARBA" id="ARBA00004370"/>
    </source>
</evidence>
<keyword evidence="6 9" id="KW-0472">Membrane</keyword>
<evidence type="ECO:0000256" key="9">
    <source>
        <dbReference type="SAM" id="Phobius"/>
    </source>
</evidence>
<dbReference type="InterPro" id="IPR034746">
    <property type="entry name" value="POTRA"/>
</dbReference>
<dbReference type="PANTHER" id="PTHR37820">
    <property type="entry name" value="CELL DIVISION PROTEIN DIVIB"/>
    <property type="match status" value="1"/>
</dbReference>
<evidence type="ECO:0000256" key="2">
    <source>
        <dbReference type="ARBA" id="ARBA00022475"/>
    </source>
</evidence>
<dbReference type="EMBL" id="JBHLWV010000011">
    <property type="protein sequence ID" value="MFC0313797.1"/>
    <property type="molecule type" value="Genomic_DNA"/>
</dbReference>
<name>A0ABV6H4J5_9ACTN</name>
<evidence type="ECO:0000256" key="3">
    <source>
        <dbReference type="ARBA" id="ARBA00022618"/>
    </source>
</evidence>
<dbReference type="InterPro" id="IPR005548">
    <property type="entry name" value="Cell_div_FtsQ/DivIB_C"/>
</dbReference>
<feature type="domain" description="POTRA" evidence="10">
    <location>
        <begin position="64"/>
        <end position="134"/>
    </location>
</feature>
<feature type="compositionally biased region" description="Basic and acidic residues" evidence="8">
    <location>
        <begin position="21"/>
        <end position="32"/>
    </location>
</feature>
<evidence type="ECO:0000256" key="8">
    <source>
        <dbReference type="SAM" id="MobiDB-lite"/>
    </source>
</evidence>
<dbReference type="Pfam" id="PF08478">
    <property type="entry name" value="POTRA_1"/>
    <property type="match status" value="1"/>
</dbReference>
<keyword evidence="12" id="KW-1185">Reference proteome</keyword>
<comment type="caution">
    <text evidence="11">The sequence shown here is derived from an EMBL/GenBank/DDBJ whole genome shotgun (WGS) entry which is preliminary data.</text>
</comment>
<keyword evidence="7" id="KW-0131">Cell cycle</keyword>
<organism evidence="11 12">
    <name type="scientific">Gordonia phosphorivorans</name>
    <dbReference type="NCBI Taxonomy" id="1056982"/>
    <lineage>
        <taxon>Bacteria</taxon>
        <taxon>Bacillati</taxon>
        <taxon>Actinomycetota</taxon>
        <taxon>Actinomycetes</taxon>
        <taxon>Mycobacteriales</taxon>
        <taxon>Gordoniaceae</taxon>
        <taxon>Gordonia</taxon>
    </lineage>
</organism>
<evidence type="ECO:0000313" key="12">
    <source>
        <dbReference type="Proteomes" id="UP001589783"/>
    </source>
</evidence>
<dbReference type="GO" id="GO:0051301">
    <property type="term" value="P:cell division"/>
    <property type="evidence" value="ECO:0007669"/>
    <property type="project" value="UniProtKB-KW"/>
</dbReference>
<evidence type="ECO:0000256" key="6">
    <source>
        <dbReference type="ARBA" id="ARBA00023136"/>
    </source>
</evidence>
<gene>
    <name evidence="11" type="ORF">ACFFJD_02875</name>
</gene>